<evidence type="ECO:0000313" key="5">
    <source>
        <dbReference type="Proteomes" id="UP000000707"/>
    </source>
</evidence>
<reference evidence="4 5" key="1">
    <citation type="journal article" date="2011" name="Proc. Natl. Acad. Sci. U.S.A.">
        <title>Comparative genomics of xylose-fermenting fungi for enhanced biofuel production.</title>
        <authorList>
            <person name="Wohlbach D.J."/>
            <person name="Kuo A."/>
            <person name="Sato T.K."/>
            <person name="Potts K.M."/>
            <person name="Salamov A.A."/>
            <person name="LaButti K.M."/>
            <person name="Sun H."/>
            <person name="Clum A."/>
            <person name="Pangilinan J.L."/>
            <person name="Lindquist E.A."/>
            <person name="Lucas S."/>
            <person name="Lapidus A."/>
            <person name="Jin M."/>
            <person name="Gunawan C."/>
            <person name="Balan V."/>
            <person name="Dale B.E."/>
            <person name="Jeffries T.W."/>
            <person name="Zinkel R."/>
            <person name="Barry K.W."/>
            <person name="Grigoriev I.V."/>
            <person name="Gasch A.P."/>
        </authorList>
    </citation>
    <scope>NUCLEOTIDE SEQUENCE [LARGE SCALE GENOMIC DNA]</scope>
    <source>
        <strain evidence="5">ATCC 10573 / BCRC 21748 / CBS 615 / JCM 9827 / NBRC 10315 / NRRL Y-1498 / VKM Y-70</strain>
    </source>
</reference>
<keyword evidence="5" id="KW-1185">Reference proteome</keyword>
<gene>
    <name evidence="4" type="ORF">CANTEDRAFT_115536</name>
</gene>
<dbReference type="SMART" id="SM00322">
    <property type="entry name" value="KH"/>
    <property type="match status" value="1"/>
</dbReference>
<dbReference type="InterPro" id="IPR004087">
    <property type="entry name" value="KH_dom"/>
</dbReference>
<dbReference type="PROSITE" id="PS50084">
    <property type="entry name" value="KH_TYPE_1"/>
    <property type="match status" value="1"/>
</dbReference>
<feature type="region of interest" description="Disordered" evidence="2">
    <location>
        <begin position="737"/>
        <end position="756"/>
    </location>
</feature>
<dbReference type="Pfam" id="PF24563">
    <property type="entry name" value="KH_Mug60-KHD4"/>
    <property type="match status" value="1"/>
</dbReference>
<dbReference type="OrthoDB" id="271862at2759"/>
<evidence type="ECO:0000259" key="3">
    <source>
        <dbReference type="SMART" id="SM00322"/>
    </source>
</evidence>
<evidence type="ECO:0000313" key="4">
    <source>
        <dbReference type="EMBL" id="EGV62084.1"/>
    </source>
</evidence>
<feature type="domain" description="K Homology" evidence="3">
    <location>
        <begin position="461"/>
        <end position="545"/>
    </location>
</feature>
<proteinExistence type="predicted"/>
<dbReference type="STRING" id="590646.G3BAQ7"/>
<dbReference type="eggNOG" id="KOG2208">
    <property type="taxonomic scope" value="Eukaryota"/>
</dbReference>
<dbReference type="InterPro" id="IPR056553">
    <property type="entry name" value="KH_Mug60-KHD4"/>
</dbReference>
<organism evidence="5">
    <name type="scientific">Candida tenuis (strain ATCC 10573 / BCRC 21748 / CBS 615 / JCM 9827 / NBRC 10315 / NRRL Y-1498 / VKM Y-70)</name>
    <name type="common">Yeast</name>
    <name type="synonym">Yamadazyma tenuis</name>
    <dbReference type="NCBI Taxonomy" id="590646"/>
    <lineage>
        <taxon>Eukaryota</taxon>
        <taxon>Fungi</taxon>
        <taxon>Dikarya</taxon>
        <taxon>Ascomycota</taxon>
        <taxon>Saccharomycotina</taxon>
        <taxon>Pichiomycetes</taxon>
        <taxon>Debaryomycetaceae</taxon>
        <taxon>Yamadazyma</taxon>
    </lineage>
</organism>
<dbReference type="InterPro" id="IPR004088">
    <property type="entry name" value="KH_dom_type_1"/>
</dbReference>
<dbReference type="EMBL" id="GL996527">
    <property type="protein sequence ID" value="EGV62084.1"/>
    <property type="molecule type" value="Genomic_DNA"/>
</dbReference>
<dbReference type="RefSeq" id="XP_006688254.1">
    <property type="nucleotide sequence ID" value="XM_006688191.1"/>
</dbReference>
<dbReference type="GeneID" id="18247908"/>
<keyword evidence="1" id="KW-0694">RNA-binding</keyword>
<protein>
    <recommendedName>
        <fullName evidence="3">K Homology domain-containing protein</fullName>
    </recommendedName>
</protein>
<dbReference type="HOGENOM" id="CLU_012167_1_0_1"/>
<sequence>MESLYVNLDFRYFLKNKSSSTVFETHNHLWRTNHLPHLNYPNCEILDNLWELQDAVHKLNAHDGGDHVDLSGPTADLPVMTVFFQGSKDFVNYARDIILGSYKNITCKTIELVQSQVTKMSKDPEFFCRLTKLSQLYNVEIIVNPTNMMVFGCQDNVTVIDTELRVLVDSMINGYFIDSVNINLSLLPLVGGPRLSNFSEIAKQSNANMYLPDLLPDLYNSGIYSDYNGFKIWITASKMVELLSAKAILNKLVSNLEATFYTKVIEVSKEKLDLLVLNRDFDLLNIMLENCCFISLPKLGDSSNKVTVQSFDEANVNDAIKDIYSITSKYYKLLINNEHSMRYSQITDLLVKEFKLIVKLNYSGLEIVGENTEVKKFLGVINSNSLNFKIQLLIEINRDSKDFISGKKNGKVMKILNQVDDASVVKFLDLNEYNFLIDIVIENSLNLNGLIHMIELIENELPFELKFNIPEMFHKSIIGNGGLIIQSIMKKYNVYIKFSSQRKDSTGGGNNYYGFKRFNNVLIKCPTKNSSNIQLVKDEIDGLMVSCCENNLSHNYLNKNLNNSIYTSIDFKLLKSHYLLLINNFKLNTMNNLEIEHQSFIDWPNYEDFGDNQSKDISIKGSDIKLKFFVTNLINSLPTNYKVSLNRHPKLNSLLRSTRFTEEVLTPIKLFHNMEMTFFERQASFEIWLSFYDASKLEASVELLSSFFQRENLLIVEKAPADFNPLTIKLNDMKLDNDKKERRRPNKPFSKITNEV</sequence>
<dbReference type="SUPFAM" id="SSF54791">
    <property type="entry name" value="Eukaryotic type KH-domain (KH-domain type I)"/>
    <property type="match status" value="1"/>
</dbReference>
<dbReference type="Pfam" id="PF00013">
    <property type="entry name" value="KH_1"/>
    <property type="match status" value="1"/>
</dbReference>
<accession>G3BAQ7</accession>
<dbReference type="InterPro" id="IPR036612">
    <property type="entry name" value="KH_dom_type_1_sf"/>
</dbReference>
<dbReference type="KEGG" id="cten:18247908"/>
<evidence type="ECO:0000256" key="2">
    <source>
        <dbReference type="SAM" id="MobiDB-lite"/>
    </source>
</evidence>
<dbReference type="AlphaFoldDB" id="G3BAQ7"/>
<dbReference type="Proteomes" id="UP000000707">
    <property type="component" value="Unassembled WGS sequence"/>
</dbReference>
<name>G3BAQ7_CANTC</name>
<evidence type="ECO:0000256" key="1">
    <source>
        <dbReference type="PROSITE-ProRule" id="PRU00117"/>
    </source>
</evidence>
<dbReference type="Gene3D" id="3.30.1370.10">
    <property type="entry name" value="K Homology domain, type 1"/>
    <property type="match status" value="1"/>
</dbReference>
<dbReference type="GO" id="GO:0003723">
    <property type="term" value="F:RNA binding"/>
    <property type="evidence" value="ECO:0007669"/>
    <property type="project" value="UniProtKB-UniRule"/>
</dbReference>